<evidence type="ECO:0000256" key="3">
    <source>
        <dbReference type="ARBA" id="ARBA00022475"/>
    </source>
</evidence>
<comment type="caution">
    <text evidence="17">The sequence shown here is derived from an EMBL/GenBank/DDBJ whole genome shotgun (WGS) entry which is preliminary data.</text>
</comment>
<evidence type="ECO:0000256" key="11">
    <source>
        <dbReference type="ARBA" id="ARBA00023136"/>
    </source>
</evidence>
<organism evidence="17 18">
    <name type="scientific">Candidatus Portnoybacteria bacterium CG06_land_8_20_14_3_00_39_12</name>
    <dbReference type="NCBI Taxonomy" id="1974809"/>
    <lineage>
        <taxon>Bacteria</taxon>
        <taxon>Candidatus Portnoyibacteriota</taxon>
    </lineage>
</organism>
<evidence type="ECO:0000256" key="4">
    <source>
        <dbReference type="ARBA" id="ARBA00022618"/>
    </source>
</evidence>
<evidence type="ECO:0000256" key="9">
    <source>
        <dbReference type="ARBA" id="ARBA00022989"/>
    </source>
</evidence>
<gene>
    <name evidence="17" type="ORF">COS76_00445</name>
</gene>
<feature type="binding site" evidence="14">
    <location>
        <begin position="416"/>
        <end position="423"/>
    </location>
    <ligand>
        <name>ATP</name>
        <dbReference type="ChEBI" id="CHEBI:30616"/>
    </ligand>
</feature>
<dbReference type="AlphaFoldDB" id="A0A2M7AXY9"/>
<keyword evidence="7" id="KW-0159">Chromosome partition</keyword>
<comment type="subunit">
    <text evidence="13">Homohexamer. Forms a ring that surrounds DNA.</text>
</comment>
<keyword evidence="10" id="KW-0238">DNA-binding</keyword>
<keyword evidence="11 15" id="KW-0472">Membrane</keyword>
<protein>
    <submittedName>
        <fullName evidence="17">Cell division protein FtsK</fullName>
    </submittedName>
</protein>
<dbReference type="Gene3D" id="1.10.10.10">
    <property type="entry name" value="Winged helix-like DNA-binding domain superfamily/Winged helix DNA-binding domain"/>
    <property type="match status" value="1"/>
</dbReference>
<evidence type="ECO:0000256" key="13">
    <source>
        <dbReference type="ARBA" id="ARBA00025923"/>
    </source>
</evidence>
<dbReference type="Pfam" id="PF01580">
    <property type="entry name" value="FtsK_SpoIIIE"/>
    <property type="match status" value="1"/>
</dbReference>
<dbReference type="Pfam" id="PF13491">
    <property type="entry name" value="FtsK_4TM"/>
    <property type="match status" value="1"/>
</dbReference>
<keyword evidence="8 14" id="KW-0067">ATP-binding</keyword>
<proteinExistence type="inferred from homology"/>
<dbReference type="Gene3D" id="3.30.980.40">
    <property type="match status" value="1"/>
</dbReference>
<dbReference type="SMART" id="SM00843">
    <property type="entry name" value="Ftsk_gamma"/>
    <property type="match status" value="1"/>
</dbReference>
<dbReference type="InterPro" id="IPR002543">
    <property type="entry name" value="FtsK_dom"/>
</dbReference>
<dbReference type="InterPro" id="IPR027417">
    <property type="entry name" value="P-loop_NTPase"/>
</dbReference>
<dbReference type="GO" id="GO:0005524">
    <property type="term" value="F:ATP binding"/>
    <property type="evidence" value="ECO:0007669"/>
    <property type="project" value="UniProtKB-UniRule"/>
</dbReference>
<comment type="similarity">
    <text evidence="2">Belongs to the FtsK/SpoIIIE/SftA family.</text>
</comment>
<keyword evidence="3" id="KW-1003">Cell membrane</keyword>
<evidence type="ECO:0000313" key="18">
    <source>
        <dbReference type="Proteomes" id="UP000228775"/>
    </source>
</evidence>
<evidence type="ECO:0000256" key="6">
    <source>
        <dbReference type="ARBA" id="ARBA00022741"/>
    </source>
</evidence>
<keyword evidence="4 17" id="KW-0132">Cell division</keyword>
<comment type="subcellular location">
    <subcellularLocation>
        <location evidence="1">Cell membrane</location>
        <topology evidence="1">Multi-pass membrane protein</topology>
    </subcellularLocation>
</comment>
<evidence type="ECO:0000256" key="14">
    <source>
        <dbReference type="PROSITE-ProRule" id="PRU00289"/>
    </source>
</evidence>
<accession>A0A2M7AXY9</accession>
<evidence type="ECO:0000256" key="15">
    <source>
        <dbReference type="SAM" id="Phobius"/>
    </source>
</evidence>
<keyword evidence="12" id="KW-0131">Cell cycle</keyword>
<dbReference type="SMART" id="SM00382">
    <property type="entry name" value="AAA"/>
    <property type="match status" value="1"/>
</dbReference>
<dbReference type="InterPro" id="IPR036390">
    <property type="entry name" value="WH_DNA-bd_sf"/>
</dbReference>
<feature type="transmembrane region" description="Helical" evidence="15">
    <location>
        <begin position="27"/>
        <end position="45"/>
    </location>
</feature>
<evidence type="ECO:0000256" key="2">
    <source>
        <dbReference type="ARBA" id="ARBA00006474"/>
    </source>
</evidence>
<dbReference type="GO" id="GO:0005886">
    <property type="term" value="C:plasma membrane"/>
    <property type="evidence" value="ECO:0007669"/>
    <property type="project" value="UniProtKB-SubCell"/>
</dbReference>
<evidence type="ECO:0000256" key="7">
    <source>
        <dbReference type="ARBA" id="ARBA00022829"/>
    </source>
</evidence>
<reference evidence="18" key="1">
    <citation type="submission" date="2017-09" db="EMBL/GenBank/DDBJ databases">
        <title>Depth-based differentiation of microbial function through sediment-hosted aquifers and enrichment of novel symbionts in the deep terrestrial subsurface.</title>
        <authorList>
            <person name="Probst A.J."/>
            <person name="Ladd B."/>
            <person name="Jarett J.K."/>
            <person name="Geller-Mcgrath D.E."/>
            <person name="Sieber C.M.K."/>
            <person name="Emerson J.B."/>
            <person name="Anantharaman K."/>
            <person name="Thomas B.C."/>
            <person name="Malmstrom R."/>
            <person name="Stieglmeier M."/>
            <person name="Klingl A."/>
            <person name="Woyke T."/>
            <person name="Ryan C.M."/>
            <person name="Banfield J.F."/>
        </authorList>
    </citation>
    <scope>NUCLEOTIDE SEQUENCE [LARGE SCALE GENOMIC DNA]</scope>
</reference>
<dbReference type="GO" id="GO:0007059">
    <property type="term" value="P:chromosome segregation"/>
    <property type="evidence" value="ECO:0007669"/>
    <property type="project" value="UniProtKB-KW"/>
</dbReference>
<keyword evidence="9 15" id="KW-1133">Transmembrane helix</keyword>
<evidence type="ECO:0000256" key="1">
    <source>
        <dbReference type="ARBA" id="ARBA00004651"/>
    </source>
</evidence>
<dbReference type="PANTHER" id="PTHR22683">
    <property type="entry name" value="SPORULATION PROTEIN RELATED"/>
    <property type="match status" value="1"/>
</dbReference>
<feature type="transmembrane region" description="Helical" evidence="15">
    <location>
        <begin position="92"/>
        <end position="115"/>
    </location>
</feature>
<dbReference type="EMBL" id="PEVY01000008">
    <property type="protein sequence ID" value="PIU75497.1"/>
    <property type="molecule type" value="Genomic_DNA"/>
</dbReference>
<evidence type="ECO:0000256" key="10">
    <source>
        <dbReference type="ARBA" id="ARBA00023125"/>
    </source>
</evidence>
<dbReference type="SUPFAM" id="SSF52540">
    <property type="entry name" value="P-loop containing nucleoside triphosphate hydrolases"/>
    <property type="match status" value="1"/>
</dbReference>
<dbReference type="InterPro" id="IPR036388">
    <property type="entry name" value="WH-like_DNA-bd_sf"/>
</dbReference>
<evidence type="ECO:0000256" key="5">
    <source>
        <dbReference type="ARBA" id="ARBA00022692"/>
    </source>
</evidence>
<dbReference type="Pfam" id="PF17854">
    <property type="entry name" value="FtsK_alpha"/>
    <property type="match status" value="1"/>
</dbReference>
<feature type="domain" description="FtsK" evidence="16">
    <location>
        <begin position="399"/>
        <end position="592"/>
    </location>
</feature>
<dbReference type="Gene3D" id="3.40.50.300">
    <property type="entry name" value="P-loop containing nucleotide triphosphate hydrolases"/>
    <property type="match status" value="1"/>
</dbReference>
<evidence type="ECO:0000256" key="12">
    <source>
        <dbReference type="ARBA" id="ARBA00023306"/>
    </source>
</evidence>
<dbReference type="InterPro" id="IPR018541">
    <property type="entry name" value="Ftsk_gamma"/>
</dbReference>
<dbReference type="InterPro" id="IPR041027">
    <property type="entry name" value="FtsK_alpha"/>
</dbReference>
<dbReference type="Pfam" id="PF09397">
    <property type="entry name" value="FtsK_gamma"/>
    <property type="match status" value="1"/>
</dbReference>
<dbReference type="InterPro" id="IPR025199">
    <property type="entry name" value="FtsK_4TM"/>
</dbReference>
<dbReference type="CDD" id="cd01127">
    <property type="entry name" value="TrwB_TraG_TraD_VirD4"/>
    <property type="match status" value="1"/>
</dbReference>
<keyword evidence="6 14" id="KW-0547">Nucleotide-binding</keyword>
<dbReference type="SUPFAM" id="SSF46785">
    <property type="entry name" value="Winged helix' DNA-binding domain"/>
    <property type="match status" value="1"/>
</dbReference>
<dbReference type="PROSITE" id="PS50901">
    <property type="entry name" value="FTSK"/>
    <property type="match status" value="1"/>
</dbReference>
<dbReference type="Proteomes" id="UP000228775">
    <property type="component" value="Unassembled WGS sequence"/>
</dbReference>
<dbReference type="InterPro" id="IPR003593">
    <property type="entry name" value="AAA+_ATPase"/>
</dbReference>
<sequence length="737" mass="80178">MAKRRKYKSLYNNGEVKKKEKRLKSSTKKGILAICFFTLAILAILSRFDKAGPFGHLLYQGGNFLFGWGFILIPVVLLLASIALVRALHKDLFLSVFIGAGLLIGSTLSLLHIVFNRNGQTDGVSRPVGGLLGQISSWPLLKFFGSLASIIILAALIIIGWLVTFNVSLKRFFVKKPVALGTVEQGNTEQKFNANSQQANLPFAVKPAAVTAISSGRTGSGNLVSRLRHLTQRMFTKPNFQVKTISQPVGVAPLVTAAGVAIPPPPLLPPLDLLVAETGQANSGDIQSRMNIIQRTLKNFSIEVEMSEVNIGPTVARYTLKPSIGVRLSKITALQSDLSLALAAHPIRIEAPIPGRSLVGIEVPNQGTFTVRLRNLIEHENFVKAKSFLTFAIGRDVAGEPVYANIAKMPHMLIAGATGTGKTVCLNSLILSLLYKNTPETLKLILVDPKRVEFSLYADIPHLLCPVVVETEKTVATLRWAVAEMERRFSTLAEVGSKDIDSFNARKAELARSGLKPLPYIVIVIDELADLMASYGRDVESLIVRLAQMARAVGIHLVVSTQRPSVEVITGLIKANITSRIALQVASQIDSRTILDQAGAEKLLGNGDMIFVSAEAGRSRRVQGVFVSEKEVKGVADYLRKNSQPSYYDISLKVGPKGVSQNSAVEIDEDDTLLPEARRMVIEARKASASLLQRRLRIGYARAARLLDLLEKEGVVGQQEGSRPREVLLDTTAGLEE</sequence>
<feature type="transmembrane region" description="Helical" evidence="15">
    <location>
        <begin position="65"/>
        <end position="85"/>
    </location>
</feature>
<feature type="transmembrane region" description="Helical" evidence="15">
    <location>
        <begin position="143"/>
        <end position="167"/>
    </location>
</feature>
<evidence type="ECO:0000256" key="8">
    <source>
        <dbReference type="ARBA" id="ARBA00022840"/>
    </source>
</evidence>
<dbReference type="GO" id="GO:0051301">
    <property type="term" value="P:cell division"/>
    <property type="evidence" value="ECO:0007669"/>
    <property type="project" value="UniProtKB-KW"/>
</dbReference>
<keyword evidence="5 15" id="KW-0812">Transmembrane</keyword>
<dbReference type="GO" id="GO:0003677">
    <property type="term" value="F:DNA binding"/>
    <property type="evidence" value="ECO:0007669"/>
    <property type="project" value="UniProtKB-KW"/>
</dbReference>
<dbReference type="InterPro" id="IPR050206">
    <property type="entry name" value="FtsK/SpoIIIE/SftA"/>
</dbReference>
<dbReference type="PANTHER" id="PTHR22683:SF41">
    <property type="entry name" value="DNA TRANSLOCASE FTSK"/>
    <property type="match status" value="1"/>
</dbReference>
<evidence type="ECO:0000259" key="16">
    <source>
        <dbReference type="PROSITE" id="PS50901"/>
    </source>
</evidence>
<name>A0A2M7AXY9_9BACT</name>
<evidence type="ECO:0000313" key="17">
    <source>
        <dbReference type="EMBL" id="PIU75497.1"/>
    </source>
</evidence>